<dbReference type="RefSeq" id="WP_386396472.1">
    <property type="nucleotide sequence ID" value="NZ_JBHSPT010000031.1"/>
</dbReference>
<dbReference type="Pfam" id="PF13371">
    <property type="entry name" value="TPR_9"/>
    <property type="match status" value="1"/>
</dbReference>
<dbReference type="InterPro" id="IPR032698">
    <property type="entry name" value="SirB1_N"/>
</dbReference>
<evidence type="ECO:0000259" key="2">
    <source>
        <dbReference type="Pfam" id="PF13369"/>
    </source>
</evidence>
<proteinExistence type="inferred from homology"/>
<dbReference type="PANTHER" id="PTHR31350">
    <property type="entry name" value="SI:DKEY-261L7.2"/>
    <property type="match status" value="1"/>
</dbReference>
<reference evidence="4" key="1">
    <citation type="journal article" date="2019" name="Int. J. Syst. Evol. Microbiol.">
        <title>The Global Catalogue of Microorganisms (GCM) 10K type strain sequencing project: providing services to taxonomists for standard genome sequencing and annotation.</title>
        <authorList>
            <consortium name="The Broad Institute Genomics Platform"/>
            <consortium name="The Broad Institute Genome Sequencing Center for Infectious Disease"/>
            <person name="Wu L."/>
            <person name="Ma J."/>
        </authorList>
    </citation>
    <scope>NUCLEOTIDE SEQUENCE [LARGE SCALE GENOMIC DNA]</scope>
    <source>
        <strain evidence="4">JCM 12763</strain>
    </source>
</reference>
<accession>A0ABW1LXY9</accession>
<dbReference type="PANTHER" id="PTHR31350:SF21">
    <property type="entry name" value="F-BOX ONLY PROTEIN 21"/>
    <property type="match status" value="1"/>
</dbReference>
<dbReference type="Pfam" id="PF13369">
    <property type="entry name" value="Transglut_core2"/>
    <property type="match status" value="1"/>
</dbReference>
<comment type="caution">
    <text evidence="3">The sequence shown here is derived from an EMBL/GenBank/DDBJ whole genome shotgun (WGS) entry which is preliminary data.</text>
</comment>
<keyword evidence="4" id="KW-1185">Reference proteome</keyword>
<name>A0ABW1LXY9_9ACTN</name>
<protein>
    <submittedName>
        <fullName evidence="3">Tetratricopeptide repeat protein</fullName>
    </submittedName>
</protein>
<dbReference type="EMBL" id="JBHSPT010000031">
    <property type="protein sequence ID" value="MFC6056419.1"/>
    <property type="molecule type" value="Genomic_DNA"/>
</dbReference>
<feature type="domain" description="Protein SirB1 N-terminal" evidence="2">
    <location>
        <begin position="53"/>
        <end position="220"/>
    </location>
</feature>
<evidence type="ECO:0000256" key="1">
    <source>
        <dbReference type="ARBA" id="ARBA00007100"/>
    </source>
</evidence>
<comment type="similarity">
    <text evidence="1">Belongs to the UPF0162 family.</text>
</comment>
<evidence type="ECO:0000313" key="3">
    <source>
        <dbReference type="EMBL" id="MFC6056419.1"/>
    </source>
</evidence>
<gene>
    <name evidence="3" type="ORF">ACFP50_13345</name>
</gene>
<evidence type="ECO:0000313" key="4">
    <source>
        <dbReference type="Proteomes" id="UP001596242"/>
    </source>
</evidence>
<organism evidence="3 4">
    <name type="scientific">Streptomyces pratens</name>
    <dbReference type="NCBI Taxonomy" id="887456"/>
    <lineage>
        <taxon>Bacteria</taxon>
        <taxon>Bacillati</taxon>
        <taxon>Actinomycetota</taxon>
        <taxon>Actinomycetes</taxon>
        <taxon>Kitasatosporales</taxon>
        <taxon>Streptomycetaceae</taxon>
        <taxon>Streptomyces</taxon>
    </lineage>
</organism>
<dbReference type="Proteomes" id="UP001596242">
    <property type="component" value="Unassembled WGS sequence"/>
</dbReference>
<sequence>MRSLHPPPPERSAELRRRFVEEARSERPDLATLCLLIGAAADGTLDEAGIDAAQIELDALAGRLPYRPGTPRAWASALRELLGERCGFHGAQGDYQRLESSLLHEVLRRRRGLPILLSVVWLEVARRAGAPVYGVGLPGHFVVGLGEAGATAEAKPAASEADTRGEATPERQVLVDPFEGGRVLTGADTELLVAGATGSPLEPSMLVPADPLNVVLRVLNNIRAWAEARPERSDVSLWALDLSLLLPSRPAELRYERARLLVRRGNFLEGADELEAYAEVVAAVDEPAADRIRDEARAARALLN</sequence>